<accession>A0A6J5LR73</accession>
<organism evidence="2">
    <name type="scientific">uncultured Caudovirales phage</name>
    <dbReference type="NCBI Taxonomy" id="2100421"/>
    <lineage>
        <taxon>Viruses</taxon>
        <taxon>Duplodnaviria</taxon>
        <taxon>Heunggongvirae</taxon>
        <taxon>Uroviricota</taxon>
        <taxon>Caudoviricetes</taxon>
        <taxon>Peduoviridae</taxon>
        <taxon>Maltschvirus</taxon>
        <taxon>Maltschvirus maltsch</taxon>
    </lineage>
</organism>
<gene>
    <name evidence="2" type="ORF">UFOVP291_37</name>
</gene>
<name>A0A6J5LR73_9CAUD</name>
<proteinExistence type="predicted"/>
<protein>
    <submittedName>
        <fullName evidence="2">Uncharacterized protein</fullName>
    </submittedName>
</protein>
<feature type="compositionally biased region" description="Polar residues" evidence="1">
    <location>
        <begin position="60"/>
        <end position="69"/>
    </location>
</feature>
<feature type="region of interest" description="Disordered" evidence="1">
    <location>
        <begin position="60"/>
        <end position="79"/>
    </location>
</feature>
<reference evidence="2" key="1">
    <citation type="submission" date="2020-04" db="EMBL/GenBank/DDBJ databases">
        <authorList>
            <person name="Chiriac C."/>
            <person name="Salcher M."/>
            <person name="Ghai R."/>
            <person name="Kavagutti S V."/>
        </authorList>
    </citation>
    <scope>NUCLEOTIDE SEQUENCE</scope>
</reference>
<sequence>MGKPMKQIATMNPNFVPATGGGFFSNMANGTYKNQPAPQIPSAVPASTVQPVTTTPLANSFIGTTTPGQQKPAGYKVVG</sequence>
<dbReference type="EMBL" id="LR796301">
    <property type="protein sequence ID" value="CAB4135537.1"/>
    <property type="molecule type" value="Genomic_DNA"/>
</dbReference>
<evidence type="ECO:0000313" key="2">
    <source>
        <dbReference type="EMBL" id="CAB4135537.1"/>
    </source>
</evidence>
<evidence type="ECO:0000256" key="1">
    <source>
        <dbReference type="SAM" id="MobiDB-lite"/>
    </source>
</evidence>